<dbReference type="NCBIfam" id="TIGR02532">
    <property type="entry name" value="IV_pilin_GFxxxE"/>
    <property type="match status" value="1"/>
</dbReference>
<protein>
    <submittedName>
        <fullName evidence="1">Putative type II secretion system protein</fullName>
    </submittedName>
</protein>
<dbReference type="STRING" id="1244531.CIG2463D_0631"/>
<keyword evidence="2" id="KW-1185">Reference proteome</keyword>
<evidence type="ECO:0000313" key="2">
    <source>
        <dbReference type="Proteomes" id="UP000028486"/>
    </source>
</evidence>
<dbReference type="eggNOG" id="COG2165">
    <property type="taxonomic scope" value="Bacteria"/>
</dbReference>
<dbReference type="HOGENOM" id="CLU_098556_1_0_7"/>
<dbReference type="AlphaFoldDB" id="A0A076F915"/>
<dbReference type="EMBL" id="CP009043">
    <property type="protein sequence ID" value="AII14491.1"/>
    <property type="molecule type" value="Genomic_DNA"/>
</dbReference>
<sequence length="210" mass="23307">MKKAFTLLELVVVIVVIGVLASVAMPRFDRNNLQLAADQILSHIRYTQHLAMVDDKFNPVDANWYKSRWQIYFNTYNGEQTYTIFSDSPTYSGNPDGKEIAKNPLKPDQMLTIGHSGISTINPSPELNLTKKYGITNITLSSGCSVSGSKRITFDELGRPYKGNIKSNSNAYQNAASDCSIKISTKTECINIKVTSRTGYAYIDTAKCTL</sequence>
<dbReference type="SUPFAM" id="SSF54523">
    <property type="entry name" value="Pili subunits"/>
    <property type="match status" value="1"/>
</dbReference>
<gene>
    <name evidence="1" type="ORF">CIG1485E_0631</name>
</gene>
<dbReference type="RefSeq" id="WP_038453644.1">
    <property type="nucleotide sequence ID" value="NZ_CP009043.1"/>
</dbReference>
<dbReference type="KEGG" id="caj:CIG1485E_0631"/>
<dbReference type="Proteomes" id="UP000028486">
    <property type="component" value="Chromosome"/>
</dbReference>
<proteinExistence type="predicted"/>
<dbReference type="Pfam" id="PF07963">
    <property type="entry name" value="N_methyl"/>
    <property type="match status" value="1"/>
</dbReference>
<dbReference type="Gene3D" id="3.30.700.10">
    <property type="entry name" value="Glycoprotein, Type 4 Pilin"/>
    <property type="match status" value="1"/>
</dbReference>
<organism evidence="1 2">
    <name type="scientific">Campylobacter iguaniorum</name>
    <dbReference type="NCBI Taxonomy" id="1244531"/>
    <lineage>
        <taxon>Bacteria</taxon>
        <taxon>Pseudomonadati</taxon>
        <taxon>Campylobacterota</taxon>
        <taxon>Epsilonproteobacteria</taxon>
        <taxon>Campylobacterales</taxon>
        <taxon>Campylobacteraceae</taxon>
        <taxon>Campylobacter</taxon>
    </lineage>
</organism>
<reference evidence="2" key="1">
    <citation type="journal article" date="2014" name="Genome Announc.">
        <title>Complete Genome Sequence of Campylobacter iguaniorum Strain 1485ET, Isolated from a Bearded Dragon (Pogona vitticeps).</title>
        <authorList>
            <person name="Gilbert M.J."/>
            <person name="Miller W.G."/>
            <person name="Yee E."/>
            <person name="Kik M."/>
            <person name="Wagenaar J.A."/>
            <person name="Duim B."/>
        </authorList>
    </citation>
    <scope>NUCLEOTIDE SEQUENCE [LARGE SCALE GENOMIC DNA]</scope>
    <source>
        <strain evidence="2">1485E</strain>
    </source>
</reference>
<dbReference type="InterPro" id="IPR012902">
    <property type="entry name" value="N_methyl_site"/>
</dbReference>
<name>A0A076F915_9BACT</name>
<dbReference type="InterPro" id="IPR045584">
    <property type="entry name" value="Pilin-like"/>
</dbReference>
<accession>A0A076F915</accession>
<evidence type="ECO:0000313" key="1">
    <source>
        <dbReference type="EMBL" id="AII14491.1"/>
    </source>
</evidence>
<dbReference type="OrthoDB" id="5363195at2"/>